<sequence>MDLVALEEIRRLKYRYLRCVDLKRWDELAQTLTDDATAAYGTPALGTDVALTGRDEILAFMREKLGPEVITAHRCSQPEIDVDGDRATGTWHFEDTVIATEFDVMITGCAFYEDRYERGADGVWRISHTGYERTYEAMLSLKDLPSFKLTANRWS</sequence>
<comment type="caution">
    <text evidence="2">The sequence shown here is derived from an EMBL/GenBank/DDBJ whole genome shotgun (WGS) entry which is preliminary data.</text>
</comment>
<evidence type="ECO:0000259" key="1">
    <source>
        <dbReference type="Pfam" id="PF13577"/>
    </source>
</evidence>
<proteinExistence type="predicted"/>
<keyword evidence="3" id="KW-1185">Reference proteome</keyword>
<dbReference type="RefSeq" id="WP_165244610.1">
    <property type="nucleotide sequence ID" value="NZ_JAAKZV010000310.1"/>
</dbReference>
<accession>A0A6G4UE74</accession>
<feature type="domain" description="SnoaL-like" evidence="1">
    <location>
        <begin position="5"/>
        <end position="128"/>
    </location>
</feature>
<evidence type="ECO:0000313" key="3">
    <source>
        <dbReference type="Proteomes" id="UP000481583"/>
    </source>
</evidence>
<gene>
    <name evidence="2" type="ORF">G5C51_37455</name>
</gene>
<name>A0A6G4UE74_9ACTN</name>
<organism evidence="2 3">
    <name type="scientific">Streptomyces coryli</name>
    <dbReference type="NCBI Taxonomy" id="1128680"/>
    <lineage>
        <taxon>Bacteria</taxon>
        <taxon>Bacillati</taxon>
        <taxon>Actinomycetota</taxon>
        <taxon>Actinomycetes</taxon>
        <taxon>Kitasatosporales</taxon>
        <taxon>Streptomycetaceae</taxon>
        <taxon>Streptomyces</taxon>
    </lineage>
</organism>
<protein>
    <submittedName>
        <fullName evidence="2">Nuclear transport factor 2 family protein</fullName>
    </submittedName>
</protein>
<dbReference type="InterPro" id="IPR037401">
    <property type="entry name" value="SnoaL-like"/>
</dbReference>
<reference evidence="2 3" key="1">
    <citation type="submission" date="2020-02" db="EMBL/GenBank/DDBJ databases">
        <title>Whole-genome analyses of novel actinobacteria.</title>
        <authorList>
            <person name="Sahin N."/>
        </authorList>
    </citation>
    <scope>NUCLEOTIDE SEQUENCE [LARGE SCALE GENOMIC DNA]</scope>
    <source>
        <strain evidence="2 3">A7024</strain>
    </source>
</reference>
<dbReference type="EMBL" id="JAAKZV010000310">
    <property type="protein sequence ID" value="NGN69561.1"/>
    <property type="molecule type" value="Genomic_DNA"/>
</dbReference>
<evidence type="ECO:0000313" key="2">
    <source>
        <dbReference type="EMBL" id="NGN69561.1"/>
    </source>
</evidence>
<dbReference type="Pfam" id="PF13577">
    <property type="entry name" value="SnoaL_4"/>
    <property type="match status" value="1"/>
</dbReference>
<dbReference type="AlphaFoldDB" id="A0A6G4UE74"/>
<dbReference type="Gene3D" id="3.10.450.50">
    <property type="match status" value="1"/>
</dbReference>
<dbReference type="Proteomes" id="UP000481583">
    <property type="component" value="Unassembled WGS sequence"/>
</dbReference>
<dbReference type="SUPFAM" id="SSF54427">
    <property type="entry name" value="NTF2-like"/>
    <property type="match status" value="1"/>
</dbReference>
<dbReference type="InterPro" id="IPR032710">
    <property type="entry name" value="NTF2-like_dom_sf"/>
</dbReference>